<accession>A0A6M6E497</accession>
<keyword evidence="1" id="KW-0812">Transmembrane</keyword>
<feature type="transmembrane region" description="Helical" evidence="1">
    <location>
        <begin position="6"/>
        <end position="27"/>
    </location>
</feature>
<feature type="transmembrane region" description="Helical" evidence="1">
    <location>
        <begin position="69"/>
        <end position="93"/>
    </location>
</feature>
<evidence type="ECO:0000256" key="1">
    <source>
        <dbReference type="SAM" id="Phobius"/>
    </source>
</evidence>
<dbReference type="AlphaFoldDB" id="A0A6M6E497"/>
<proteinExistence type="predicted"/>
<dbReference type="Proteomes" id="UP000501076">
    <property type="component" value="Plasmid pFDU301A"/>
</dbReference>
<keyword evidence="1" id="KW-1133">Transmembrane helix</keyword>
<feature type="transmembrane region" description="Helical" evidence="1">
    <location>
        <begin position="39"/>
        <end position="57"/>
    </location>
</feature>
<protein>
    <submittedName>
        <fullName evidence="2">Uncharacterized protein</fullName>
    </submittedName>
</protein>
<sequence length="109" mass="12096">MDVQQVANLFLTFVLVAAVLALIIGLFVSLKTCSHKKGFLGTLIASFVFLIVIVSWYDKASSNVFMGTMPWILNVVAVVLVLPIYLLIIYFIFKKIVKGKIAKNEKISS</sequence>
<organism evidence="2 3">
    <name type="scientific">Priestia megaterium</name>
    <name type="common">Bacillus megaterium</name>
    <dbReference type="NCBI Taxonomy" id="1404"/>
    <lineage>
        <taxon>Bacteria</taxon>
        <taxon>Bacillati</taxon>
        <taxon>Bacillota</taxon>
        <taxon>Bacilli</taxon>
        <taxon>Bacillales</taxon>
        <taxon>Bacillaceae</taxon>
        <taxon>Priestia</taxon>
    </lineage>
</organism>
<evidence type="ECO:0000313" key="3">
    <source>
        <dbReference type="Proteomes" id="UP000501076"/>
    </source>
</evidence>
<keyword evidence="1" id="KW-0472">Membrane</keyword>
<dbReference type="EMBL" id="CP045273">
    <property type="protein sequence ID" value="QJX80424.1"/>
    <property type="molecule type" value="Genomic_DNA"/>
</dbReference>
<geneLocation type="plasmid" evidence="3">
    <name>pfdu301a</name>
</geneLocation>
<gene>
    <name evidence="2" type="ORF">FDZ14_30520</name>
</gene>
<dbReference type="RefSeq" id="WP_171778414.1">
    <property type="nucleotide sequence ID" value="NZ_CP045273.1"/>
</dbReference>
<name>A0A6M6E497_PRIMG</name>
<reference evidence="2 3" key="1">
    <citation type="submission" date="2019-10" db="EMBL/GenBank/DDBJ databases">
        <title>Complete genome sequences for adaption low water activity.</title>
        <authorList>
            <person name="Zhao L."/>
            <person name="Zhong J."/>
        </authorList>
    </citation>
    <scope>NUCLEOTIDE SEQUENCE [LARGE SCALE GENOMIC DNA]</scope>
    <source>
        <strain evidence="2 3">FDU301</strain>
        <plasmid evidence="3">pfdu301a</plasmid>
    </source>
</reference>
<keyword evidence="2" id="KW-0614">Plasmid</keyword>
<evidence type="ECO:0000313" key="2">
    <source>
        <dbReference type="EMBL" id="QJX80424.1"/>
    </source>
</evidence>